<dbReference type="PANTHER" id="PTHR42964:SF1">
    <property type="entry name" value="POLYKETIDE BIOSYNTHESIS ENOYL-COA HYDRATASE PKSH-RELATED"/>
    <property type="match status" value="1"/>
</dbReference>
<dbReference type="RefSeq" id="WP_245720643.1">
    <property type="nucleotide sequence ID" value="NZ_FNFH01000003.1"/>
</dbReference>
<dbReference type="EMBL" id="FNFH01000003">
    <property type="protein sequence ID" value="SDK13280.1"/>
    <property type="molecule type" value="Genomic_DNA"/>
</dbReference>
<dbReference type="GO" id="GO:0008300">
    <property type="term" value="P:isoprenoid catabolic process"/>
    <property type="evidence" value="ECO:0007669"/>
    <property type="project" value="TreeGrafter"/>
</dbReference>
<dbReference type="InterPro" id="IPR014748">
    <property type="entry name" value="Enoyl-CoA_hydra_C"/>
</dbReference>
<dbReference type="InterPro" id="IPR051683">
    <property type="entry name" value="Enoyl-CoA_Hydratase/Isomerase"/>
</dbReference>
<organism evidence="2 3">
    <name type="scientific">Microbulbifer yueqingensis</name>
    <dbReference type="NCBI Taxonomy" id="658219"/>
    <lineage>
        <taxon>Bacteria</taxon>
        <taxon>Pseudomonadati</taxon>
        <taxon>Pseudomonadota</taxon>
        <taxon>Gammaproteobacteria</taxon>
        <taxon>Cellvibrionales</taxon>
        <taxon>Microbulbiferaceae</taxon>
        <taxon>Microbulbifer</taxon>
    </lineage>
</organism>
<dbReference type="Gene3D" id="3.90.226.10">
    <property type="entry name" value="2-enoyl-CoA Hydratase, Chain A, domain 1"/>
    <property type="match status" value="1"/>
</dbReference>
<protein>
    <submittedName>
        <fullName evidence="2">Isohexenylglutaconyl-CoA hydratase</fullName>
    </submittedName>
</protein>
<dbReference type="Proteomes" id="UP000199305">
    <property type="component" value="Unassembled WGS sequence"/>
</dbReference>
<dbReference type="SUPFAM" id="SSF52096">
    <property type="entry name" value="ClpP/crotonase"/>
    <property type="match status" value="1"/>
</dbReference>
<dbReference type="CDD" id="cd06558">
    <property type="entry name" value="crotonase-like"/>
    <property type="match status" value="1"/>
</dbReference>
<dbReference type="GO" id="GO:0003824">
    <property type="term" value="F:catalytic activity"/>
    <property type="evidence" value="ECO:0007669"/>
    <property type="project" value="UniProtKB-ARBA"/>
</dbReference>
<dbReference type="InterPro" id="IPR029045">
    <property type="entry name" value="ClpP/crotonase-like_dom_sf"/>
</dbReference>
<evidence type="ECO:0000313" key="3">
    <source>
        <dbReference type="Proteomes" id="UP000199305"/>
    </source>
</evidence>
<dbReference type="PANTHER" id="PTHR42964">
    <property type="entry name" value="ENOYL-COA HYDRATASE"/>
    <property type="match status" value="1"/>
</dbReference>
<accession>A0A1G8ZGL2</accession>
<name>A0A1G8ZGL2_9GAMM</name>
<sequence length="275" mass="29127">MNTEDTVTAPVLSRREGHAIFLTLNRPEQRNALSLRMVDALLEELESAGNDPAIRALVLRGTGGHFSAGADVSDMLNAQQLVERGQEDAFEKLNRRFGNLLERFERSPLVTIVALEGSIMGGGLGLACTADIAIASRNARFSLPEARLGLVPAQVAPFVVARIGQSQARRLALAGASIDAAEALRLGLVHSTVTDCAALDAAVAEQLTAVGRCAPAALATTKRLLLDSDPAAAGPGRERLLDHAARLFSRAVQGAEGREGTRAFIEKRPAGWQPQ</sequence>
<gene>
    <name evidence="2" type="ORF">SAMN05216212_1582</name>
</gene>
<dbReference type="InterPro" id="IPR001753">
    <property type="entry name" value="Enoyl-CoA_hydra/iso"/>
</dbReference>
<reference evidence="3" key="1">
    <citation type="submission" date="2016-10" db="EMBL/GenBank/DDBJ databases">
        <authorList>
            <person name="Varghese N."/>
            <person name="Submissions S."/>
        </authorList>
    </citation>
    <scope>NUCLEOTIDE SEQUENCE [LARGE SCALE GENOMIC DNA]</scope>
    <source>
        <strain evidence="3">CGMCC 1.10658</strain>
    </source>
</reference>
<proteinExistence type="inferred from homology"/>
<dbReference type="STRING" id="658219.SAMN05216212_1582"/>
<evidence type="ECO:0000313" key="2">
    <source>
        <dbReference type="EMBL" id="SDK13280.1"/>
    </source>
</evidence>
<dbReference type="Pfam" id="PF00378">
    <property type="entry name" value="ECH_1"/>
    <property type="match status" value="1"/>
</dbReference>
<evidence type="ECO:0000256" key="1">
    <source>
        <dbReference type="ARBA" id="ARBA00005254"/>
    </source>
</evidence>
<comment type="similarity">
    <text evidence="1">Belongs to the enoyl-CoA hydratase/isomerase family.</text>
</comment>
<dbReference type="Gene3D" id="1.10.12.10">
    <property type="entry name" value="Lyase 2-enoyl-coa Hydratase, Chain A, domain 2"/>
    <property type="match status" value="1"/>
</dbReference>
<keyword evidence="3" id="KW-1185">Reference proteome</keyword>
<dbReference type="AlphaFoldDB" id="A0A1G8ZGL2"/>